<dbReference type="OrthoDB" id="798795at2"/>
<gene>
    <name evidence="1" type="ORF">ATK78_0337</name>
</gene>
<dbReference type="Proteomes" id="UP000295620">
    <property type="component" value="Unassembled WGS sequence"/>
</dbReference>
<organism evidence="1 2">
    <name type="scientific">Pedobacter metabolipauper</name>
    <dbReference type="NCBI Taxonomy" id="425513"/>
    <lineage>
        <taxon>Bacteria</taxon>
        <taxon>Pseudomonadati</taxon>
        <taxon>Bacteroidota</taxon>
        <taxon>Sphingobacteriia</taxon>
        <taxon>Sphingobacteriales</taxon>
        <taxon>Sphingobacteriaceae</taxon>
        <taxon>Pedobacter</taxon>
    </lineage>
</organism>
<proteinExistence type="predicted"/>
<protein>
    <submittedName>
        <fullName evidence="1">Uncharacterized protein</fullName>
    </submittedName>
</protein>
<dbReference type="EMBL" id="SNYC01000003">
    <property type="protein sequence ID" value="TDQ11220.1"/>
    <property type="molecule type" value="Genomic_DNA"/>
</dbReference>
<accession>A0A4R6T164</accession>
<dbReference type="RefSeq" id="WP_133574313.1">
    <property type="nucleotide sequence ID" value="NZ_SNYC01000003.1"/>
</dbReference>
<sequence>MGFIKNAIVGIAIYEAIKYLTKKDALGNSKFDEIKEQAPQWLEKAKAATADIKAGHLPQV</sequence>
<reference evidence="1 2" key="1">
    <citation type="submission" date="2019-03" db="EMBL/GenBank/DDBJ databases">
        <title>Genomic Encyclopedia of Archaeal and Bacterial Type Strains, Phase II (KMG-II): from individual species to whole genera.</title>
        <authorList>
            <person name="Goeker M."/>
        </authorList>
    </citation>
    <scope>NUCLEOTIDE SEQUENCE [LARGE SCALE GENOMIC DNA]</scope>
    <source>
        <strain evidence="1 2">DSM 19035</strain>
    </source>
</reference>
<evidence type="ECO:0000313" key="1">
    <source>
        <dbReference type="EMBL" id="TDQ11220.1"/>
    </source>
</evidence>
<comment type="caution">
    <text evidence="1">The sequence shown here is derived from an EMBL/GenBank/DDBJ whole genome shotgun (WGS) entry which is preliminary data.</text>
</comment>
<evidence type="ECO:0000313" key="2">
    <source>
        <dbReference type="Proteomes" id="UP000295620"/>
    </source>
</evidence>
<keyword evidence="2" id="KW-1185">Reference proteome</keyword>
<name>A0A4R6T164_9SPHI</name>
<dbReference type="AlphaFoldDB" id="A0A4R6T164"/>